<protein>
    <submittedName>
        <fullName evidence="4">Putative haloacid dehalogenase-like hydrolase cbbY-like protein</fullName>
    </submittedName>
</protein>
<dbReference type="InterPro" id="IPR036412">
    <property type="entry name" value="HAD-like_sf"/>
</dbReference>
<keyword evidence="5" id="KW-1185">Reference proteome</keyword>
<dbReference type="SFLD" id="SFLDS00003">
    <property type="entry name" value="Haloacid_Dehalogenase"/>
    <property type="match status" value="1"/>
</dbReference>
<keyword evidence="2" id="KW-0479">Metal-binding</keyword>
<dbReference type="InterPro" id="IPR044999">
    <property type="entry name" value="CbbY-like"/>
</dbReference>
<dbReference type="GO" id="GO:0000287">
    <property type="term" value="F:magnesium ion binding"/>
    <property type="evidence" value="ECO:0007669"/>
    <property type="project" value="UniProtKB-ARBA"/>
</dbReference>
<dbReference type="Pfam" id="PF00702">
    <property type="entry name" value="Hydrolase"/>
    <property type="match status" value="1"/>
</dbReference>
<dbReference type="eggNOG" id="COG0637">
    <property type="taxonomic scope" value="Bacteria"/>
</dbReference>
<dbReference type="NCBIfam" id="TIGR01509">
    <property type="entry name" value="HAD-SF-IA-v3"/>
    <property type="match status" value="1"/>
</dbReference>
<evidence type="ECO:0000256" key="3">
    <source>
        <dbReference type="ARBA" id="ARBA00022801"/>
    </source>
</evidence>
<keyword evidence="3 4" id="KW-0378">Hydrolase</keyword>
<dbReference type="PRINTS" id="PR00413">
    <property type="entry name" value="HADHALOGNASE"/>
</dbReference>
<evidence type="ECO:0000313" key="4">
    <source>
        <dbReference type="EMBL" id="ADZ69412.1"/>
    </source>
</evidence>
<evidence type="ECO:0000256" key="1">
    <source>
        <dbReference type="ARBA" id="ARBA00006171"/>
    </source>
</evidence>
<dbReference type="SFLD" id="SFLDG01129">
    <property type="entry name" value="C1.5:_HAD__Beta-PGM__Phosphata"/>
    <property type="match status" value="1"/>
</dbReference>
<proteinExistence type="inferred from homology"/>
<dbReference type="Proteomes" id="UP000008130">
    <property type="component" value="Chromosome"/>
</dbReference>
<dbReference type="Gene3D" id="3.40.50.1000">
    <property type="entry name" value="HAD superfamily/HAD-like"/>
    <property type="match status" value="1"/>
</dbReference>
<dbReference type="FunFam" id="3.40.50.1000:FF:000036">
    <property type="entry name" value="HAD family hydrolase"/>
    <property type="match status" value="1"/>
</dbReference>
<dbReference type="PANTHER" id="PTHR42896">
    <property type="entry name" value="XYLULOSE-1,5-BISPHOSPHATE (XUBP) PHOSPHATASE"/>
    <property type="match status" value="1"/>
</dbReference>
<dbReference type="Gene3D" id="1.10.150.240">
    <property type="entry name" value="Putative phosphatase, domain 2"/>
    <property type="match status" value="1"/>
</dbReference>
<dbReference type="PANTHER" id="PTHR42896:SF2">
    <property type="entry name" value="CBBY-LIKE PROTEIN"/>
    <property type="match status" value="1"/>
</dbReference>
<gene>
    <name evidence="4" type="ordered locus">SL003B_0983</name>
</gene>
<dbReference type="KEGG" id="pgv:SL003B_0983"/>
<dbReference type="STRING" id="991905.SL003B_0983"/>
<dbReference type="AlphaFoldDB" id="F2IXT1"/>
<evidence type="ECO:0000256" key="2">
    <source>
        <dbReference type="ARBA" id="ARBA00022723"/>
    </source>
</evidence>
<name>F2IXT1_POLGS</name>
<dbReference type="SFLD" id="SFLDG01135">
    <property type="entry name" value="C1.5.6:_HAD__Beta-PGM__Phospha"/>
    <property type="match status" value="1"/>
</dbReference>
<organism evidence="4 5">
    <name type="scientific">Polymorphum gilvum (strain LMG 25793 / CGMCC 1.9160 / SL003B-26A1)</name>
    <dbReference type="NCBI Taxonomy" id="991905"/>
    <lineage>
        <taxon>Bacteria</taxon>
        <taxon>Pseudomonadati</taxon>
        <taxon>Pseudomonadota</taxon>
        <taxon>Alphaproteobacteria</taxon>
        <taxon>Rhodobacterales</taxon>
        <taxon>Paracoccaceae</taxon>
        <taxon>Polymorphum</taxon>
    </lineage>
</organism>
<dbReference type="InterPro" id="IPR006439">
    <property type="entry name" value="HAD-SF_hydro_IA"/>
</dbReference>
<evidence type="ECO:0000313" key="5">
    <source>
        <dbReference type="Proteomes" id="UP000008130"/>
    </source>
</evidence>
<accession>F2IXT1</accession>
<sequence>MALRALIFDVDGTLSETEEVHRRAFNEAFAAAGLDWHWDAALYGRLLKVTGGKERIAAFVRDHLGQAPDPERIAVLHAAKTARYGALVAQGGLTLRPGIAALIADARAAGLRLAVATTTSGPNVESLCRSCFGAPMAEVFDAIAAGDEVAAKKPAPDVYRLALDRLGLAAQDCVALEDSRNGLLSARAAGLRCLVSPSRYTAGEDFAEADARVDCFSAVAGIEALQARLGG</sequence>
<dbReference type="RefSeq" id="WP_013651730.1">
    <property type="nucleotide sequence ID" value="NC_015259.1"/>
</dbReference>
<dbReference type="GO" id="GO:0016787">
    <property type="term" value="F:hydrolase activity"/>
    <property type="evidence" value="ECO:0007669"/>
    <property type="project" value="UniProtKB-KW"/>
</dbReference>
<dbReference type="OrthoDB" id="414934at2"/>
<dbReference type="HOGENOM" id="CLU_045011_0_2_5"/>
<dbReference type="SFLD" id="SFLDF00035">
    <property type="entry name" value="phosphoglycolate_phosphatase"/>
    <property type="match status" value="1"/>
</dbReference>
<dbReference type="InterPro" id="IPR023198">
    <property type="entry name" value="PGP-like_dom2"/>
</dbReference>
<dbReference type="EMBL" id="CP002568">
    <property type="protein sequence ID" value="ADZ69412.1"/>
    <property type="molecule type" value="Genomic_DNA"/>
</dbReference>
<dbReference type="SUPFAM" id="SSF56784">
    <property type="entry name" value="HAD-like"/>
    <property type="match status" value="1"/>
</dbReference>
<dbReference type="PATRIC" id="fig|991905.3.peg.998"/>
<comment type="similarity">
    <text evidence="1">Belongs to the HAD-like hydrolase superfamily. CbbY/CbbZ/Gph/YieH family.</text>
</comment>
<dbReference type="InterPro" id="IPR023214">
    <property type="entry name" value="HAD_sf"/>
</dbReference>
<reference evidence="4 5" key="1">
    <citation type="journal article" date="2011" name="J. Bacteriol.">
        <title>Complete genome sequence of Polymorphum gilvum SL003B-26A1T, a crude oil-degrading bacterium from oil-polluted saline soil.</title>
        <authorList>
            <person name="Li S.G."/>
            <person name="Tang Y.Q."/>
            <person name="Nie Y."/>
            <person name="Cai M."/>
            <person name="Wu X.L."/>
        </authorList>
    </citation>
    <scope>NUCLEOTIDE SEQUENCE [LARGE SCALE GENOMIC DNA]</scope>
    <source>
        <strain evidence="5">LMG 25793 / CGMCC 1.9160 / SL003B-26A1</strain>
    </source>
</reference>